<dbReference type="EMBL" id="QRVL01000007">
    <property type="protein sequence ID" value="RGS40462.1"/>
    <property type="molecule type" value="Genomic_DNA"/>
</dbReference>
<dbReference type="SUPFAM" id="SSF74853">
    <property type="entry name" value="Lamin A/C globular tail domain"/>
    <property type="match status" value="1"/>
</dbReference>
<gene>
    <name evidence="2" type="ORF">DWX93_10145</name>
</gene>
<organism evidence="2 3">
    <name type="scientific">Roseburia hominis</name>
    <dbReference type="NCBI Taxonomy" id="301301"/>
    <lineage>
        <taxon>Bacteria</taxon>
        <taxon>Bacillati</taxon>
        <taxon>Bacillota</taxon>
        <taxon>Clostridia</taxon>
        <taxon>Lachnospirales</taxon>
        <taxon>Lachnospiraceae</taxon>
        <taxon>Roseburia</taxon>
    </lineage>
</organism>
<dbReference type="Proteomes" id="UP000266172">
    <property type="component" value="Unassembled WGS sequence"/>
</dbReference>
<feature type="domain" description="LTD" evidence="1">
    <location>
        <begin position="36"/>
        <end position="170"/>
    </location>
</feature>
<dbReference type="Pfam" id="PF08757">
    <property type="entry name" value="CotH"/>
    <property type="match status" value="1"/>
</dbReference>
<evidence type="ECO:0000259" key="1">
    <source>
        <dbReference type="PROSITE" id="PS51841"/>
    </source>
</evidence>
<sequence length="584" mass="65264">MILEIPMKFKISTYIKELFLFLLLVAATLLVLIATHKASHTRTIVINEVCSNDFSLVENSAGKYADYIELYNAGDTTISLLNWTLHTGKKDSGTYTFGDIRLLPQARVLLIHRDDAASDTDTSSITVSPKDSFSLEIPCSVAKDGDTLYLRNSSDKTTDYVTVPALTYNTVYARETDGADTWKILTGTPCTDNASASAPFWADRDDAPAEPAYPLTDLSLPAEAADAAVLSISIPEDSLYGDDGIFLSENRTLSGRTAERECQVDYFSPDRSNESSFYSGLRVSKRSNNLQCLDFNLYARDIYGTDTFSTDFFGNGIEHDRLLLLHGADKQYLLYTLLAQQNIQTVSFLPCSVFLNGTFYGNYYLAEPVDENYLKSSYGVSGKNLTILTENQLTYGSSYGLLEYRALIADATANGLTDPAAYENFCEKIDIDSLINYYALHILLNDNDFSPYDSCLVWRSETVDPGNTFSDGKWHYEITGLSRALFTQNSNTLTNTFSHVQDTDPLFEVLLQNPDFRDRFSEYFTDLAENRLNEAAAEALLAGTTYPEEDTDNLEGEFSQFFRDRSVFILSYLEDLLTEEGLSD</sequence>
<evidence type="ECO:0000313" key="3">
    <source>
        <dbReference type="Proteomes" id="UP000266172"/>
    </source>
</evidence>
<dbReference type="Pfam" id="PF00932">
    <property type="entry name" value="LTD"/>
    <property type="match status" value="1"/>
</dbReference>
<protein>
    <recommendedName>
        <fullName evidence="1">LTD domain-containing protein</fullName>
    </recommendedName>
</protein>
<dbReference type="Gene3D" id="2.60.40.1260">
    <property type="entry name" value="Lamin Tail domain"/>
    <property type="match status" value="1"/>
</dbReference>
<dbReference type="PROSITE" id="PS51841">
    <property type="entry name" value="LTD"/>
    <property type="match status" value="1"/>
</dbReference>
<reference evidence="2 3" key="1">
    <citation type="submission" date="2018-08" db="EMBL/GenBank/DDBJ databases">
        <title>A genome reference for cultivated species of the human gut microbiota.</title>
        <authorList>
            <person name="Zou Y."/>
            <person name="Xue W."/>
            <person name="Luo G."/>
        </authorList>
    </citation>
    <scope>NUCLEOTIDE SEQUENCE [LARGE SCALE GENOMIC DNA]</scope>
    <source>
        <strain evidence="2 3">AF22-12AC</strain>
    </source>
</reference>
<proteinExistence type="predicted"/>
<accession>A0A395V6C5</accession>
<dbReference type="AlphaFoldDB" id="A0A395V6C5"/>
<comment type="caution">
    <text evidence="2">The sequence shown here is derived from an EMBL/GenBank/DDBJ whole genome shotgun (WGS) entry which is preliminary data.</text>
</comment>
<dbReference type="InterPro" id="IPR001322">
    <property type="entry name" value="Lamin_tail_dom"/>
</dbReference>
<evidence type="ECO:0000313" key="2">
    <source>
        <dbReference type="EMBL" id="RGS40462.1"/>
    </source>
</evidence>
<dbReference type="InterPro" id="IPR036415">
    <property type="entry name" value="Lamin_tail_dom_sf"/>
</dbReference>
<dbReference type="InterPro" id="IPR014867">
    <property type="entry name" value="Spore_coat_CotH_CotH2/3/7"/>
</dbReference>
<name>A0A395V6C5_9FIRM</name>